<evidence type="ECO:0000313" key="3">
    <source>
        <dbReference type="Proteomes" id="UP001642540"/>
    </source>
</evidence>
<protein>
    <submittedName>
        <fullName evidence="2">Uncharacterized protein</fullName>
    </submittedName>
</protein>
<evidence type="ECO:0000313" key="2">
    <source>
        <dbReference type="EMBL" id="CAL8095706.1"/>
    </source>
</evidence>
<feature type="compositionally biased region" description="Polar residues" evidence="1">
    <location>
        <begin position="65"/>
        <end position="83"/>
    </location>
</feature>
<dbReference type="Proteomes" id="UP001642540">
    <property type="component" value="Unassembled WGS sequence"/>
</dbReference>
<accession>A0ABP1QDZ3</accession>
<proteinExistence type="predicted"/>
<sequence>MSNENCSNATDSDLYDYLRDLSWLNNDNPEANRALLEGLHSGYTGYMEDQIIQQFSRRSQREMRNQTSGNQGTARNATSLTSHVSEDSDDPEYDKLHYLQLVLYGTSIRGPSLEGSGDPPPPSKKISRPTIGEERKAWLLEARKAYCFNKLQTQPPEVLSQGGEFSGNSKARVAIATCSESDSQYCRSETSSKGLAMKTLANKESCTYIFQQADGTMKPSNIRLSPRMEKLGTSILSN</sequence>
<reference evidence="2 3" key="1">
    <citation type="submission" date="2024-08" db="EMBL/GenBank/DDBJ databases">
        <authorList>
            <person name="Cucini C."/>
            <person name="Frati F."/>
        </authorList>
    </citation>
    <scope>NUCLEOTIDE SEQUENCE [LARGE SCALE GENOMIC DNA]</scope>
</reference>
<dbReference type="EMBL" id="CAXLJM020000027">
    <property type="protein sequence ID" value="CAL8095706.1"/>
    <property type="molecule type" value="Genomic_DNA"/>
</dbReference>
<gene>
    <name evidence="2" type="ORF">ODALV1_LOCUS9156</name>
</gene>
<name>A0ABP1QDZ3_9HEXA</name>
<feature type="region of interest" description="Disordered" evidence="1">
    <location>
        <begin position="56"/>
        <end position="91"/>
    </location>
</feature>
<organism evidence="2 3">
    <name type="scientific">Orchesella dallaii</name>
    <dbReference type="NCBI Taxonomy" id="48710"/>
    <lineage>
        <taxon>Eukaryota</taxon>
        <taxon>Metazoa</taxon>
        <taxon>Ecdysozoa</taxon>
        <taxon>Arthropoda</taxon>
        <taxon>Hexapoda</taxon>
        <taxon>Collembola</taxon>
        <taxon>Entomobryomorpha</taxon>
        <taxon>Entomobryoidea</taxon>
        <taxon>Orchesellidae</taxon>
        <taxon>Orchesellinae</taxon>
        <taxon>Orchesella</taxon>
    </lineage>
</organism>
<keyword evidence="3" id="KW-1185">Reference proteome</keyword>
<comment type="caution">
    <text evidence="2">The sequence shown here is derived from an EMBL/GenBank/DDBJ whole genome shotgun (WGS) entry which is preliminary data.</text>
</comment>
<feature type="region of interest" description="Disordered" evidence="1">
    <location>
        <begin position="110"/>
        <end position="131"/>
    </location>
</feature>
<evidence type="ECO:0000256" key="1">
    <source>
        <dbReference type="SAM" id="MobiDB-lite"/>
    </source>
</evidence>